<dbReference type="Gene3D" id="3.40.50.300">
    <property type="entry name" value="P-loop containing nucleotide triphosphate hydrolases"/>
    <property type="match status" value="1"/>
</dbReference>
<dbReference type="GO" id="GO:0140359">
    <property type="term" value="F:ABC-type transporter activity"/>
    <property type="evidence" value="ECO:0007669"/>
    <property type="project" value="InterPro"/>
</dbReference>
<name>A0A821XYL3_9BILA</name>
<comment type="caution">
    <text evidence="1">The sequence shown here is derived from an EMBL/GenBank/DDBJ whole genome shotgun (WGS) entry which is preliminary data.</text>
</comment>
<organism evidence="1 2">
    <name type="scientific">Rotaria socialis</name>
    <dbReference type="NCBI Taxonomy" id="392032"/>
    <lineage>
        <taxon>Eukaryota</taxon>
        <taxon>Metazoa</taxon>
        <taxon>Spiralia</taxon>
        <taxon>Gnathifera</taxon>
        <taxon>Rotifera</taxon>
        <taxon>Eurotatoria</taxon>
        <taxon>Bdelloidea</taxon>
        <taxon>Philodinida</taxon>
        <taxon>Philodinidae</taxon>
        <taxon>Rotaria</taxon>
    </lineage>
</organism>
<dbReference type="EMBL" id="CAJOBP010091727">
    <property type="protein sequence ID" value="CAF4949779.1"/>
    <property type="molecule type" value="Genomic_DNA"/>
</dbReference>
<protein>
    <submittedName>
        <fullName evidence="1">Uncharacterized protein</fullName>
    </submittedName>
</protein>
<evidence type="ECO:0000313" key="2">
    <source>
        <dbReference type="Proteomes" id="UP000663873"/>
    </source>
</evidence>
<dbReference type="Proteomes" id="UP000663873">
    <property type="component" value="Unassembled WGS sequence"/>
</dbReference>
<keyword evidence="2" id="KW-1185">Reference proteome</keyword>
<dbReference type="PANTHER" id="PTHR19229">
    <property type="entry name" value="ATP-BINDING CASSETTE TRANSPORTER SUBFAMILY A ABCA"/>
    <property type="match status" value="1"/>
</dbReference>
<sequence>MITGDETIDQGSIVIDGIDISGNMRVAQRRMGYCPQFDALIDLLTGEETLYMFARLRGVQEHQIPQIVAA</sequence>
<dbReference type="PANTHER" id="PTHR19229:SF250">
    <property type="entry name" value="ABC TRANSPORTER DOMAIN-CONTAINING PROTEIN-RELATED"/>
    <property type="match status" value="1"/>
</dbReference>
<dbReference type="GO" id="GO:0005319">
    <property type="term" value="F:lipid transporter activity"/>
    <property type="evidence" value="ECO:0007669"/>
    <property type="project" value="TreeGrafter"/>
</dbReference>
<dbReference type="InterPro" id="IPR026082">
    <property type="entry name" value="ABCA"/>
</dbReference>
<dbReference type="InterPro" id="IPR027417">
    <property type="entry name" value="P-loop_NTPase"/>
</dbReference>
<reference evidence="1" key="1">
    <citation type="submission" date="2021-02" db="EMBL/GenBank/DDBJ databases">
        <authorList>
            <person name="Nowell W R."/>
        </authorList>
    </citation>
    <scope>NUCLEOTIDE SEQUENCE</scope>
</reference>
<feature type="non-terminal residue" evidence="1">
    <location>
        <position position="70"/>
    </location>
</feature>
<dbReference type="AlphaFoldDB" id="A0A821XYL3"/>
<gene>
    <name evidence="1" type="ORF">UJA718_LOCUS47703</name>
</gene>
<evidence type="ECO:0000313" key="1">
    <source>
        <dbReference type="EMBL" id="CAF4949779.1"/>
    </source>
</evidence>
<proteinExistence type="predicted"/>
<dbReference type="GO" id="GO:0016020">
    <property type="term" value="C:membrane"/>
    <property type="evidence" value="ECO:0007669"/>
    <property type="project" value="InterPro"/>
</dbReference>
<accession>A0A821XYL3</accession>
<dbReference type="SUPFAM" id="SSF52540">
    <property type="entry name" value="P-loop containing nucleoside triphosphate hydrolases"/>
    <property type="match status" value="1"/>
</dbReference>